<dbReference type="CDD" id="cd00093">
    <property type="entry name" value="HTH_XRE"/>
    <property type="match status" value="1"/>
</dbReference>
<gene>
    <name evidence="2" type="ORF">FRACA_3970002</name>
</gene>
<sequence length="305" mass="33763">MSELGEFLRSRRDRLTPADAGLTRAGERRRVPGLRREELAQLAGVSVTYYTRLEQGQSRNASDAVLDALARVLRLSDDEHAHLRVLARPARALRRTNRPQRLRAGTALVLNAVRDMPAFVLGRRTDILAWNRLGHALIAPHLDFDAPSRGGAARPTMARLIVLDTYTRDLYVHWRRKLEDLVSYLRLVSAQHPDDAALTSLIGELCVKSEDFSSVWARHGVRDCGPGIREYRHPLVGELTFTEEIMRLQDDPGQRLVVLATEPGSPTAERLALLASLHATAARACVPSEAASTHPAITPAEHQAG</sequence>
<dbReference type="InterPro" id="IPR010982">
    <property type="entry name" value="Lambda_DNA-bd_dom_sf"/>
</dbReference>
<proteinExistence type="predicted"/>
<dbReference type="PANTHER" id="PTHR35010:SF2">
    <property type="entry name" value="BLL4672 PROTEIN"/>
    <property type="match status" value="1"/>
</dbReference>
<accession>A0A2I2KWD2</accession>
<feature type="domain" description="HTH cro/C1-type" evidence="1">
    <location>
        <begin position="33"/>
        <end position="80"/>
    </location>
</feature>
<dbReference type="InterPro" id="IPR001387">
    <property type="entry name" value="Cro/C1-type_HTH"/>
</dbReference>
<dbReference type="Gene3D" id="1.10.260.40">
    <property type="entry name" value="lambda repressor-like DNA-binding domains"/>
    <property type="match status" value="1"/>
</dbReference>
<name>A0A2I2KWD2_9ACTN</name>
<dbReference type="RefSeq" id="WP_101833335.1">
    <property type="nucleotide sequence ID" value="NZ_FZMO01000331.1"/>
</dbReference>
<dbReference type="Gene3D" id="3.30.450.180">
    <property type="match status" value="1"/>
</dbReference>
<keyword evidence="3" id="KW-1185">Reference proteome</keyword>
<dbReference type="OrthoDB" id="3806821at2"/>
<evidence type="ECO:0000313" key="2">
    <source>
        <dbReference type="EMBL" id="SNQ49962.1"/>
    </source>
</evidence>
<dbReference type="EMBL" id="FZMO01000331">
    <property type="protein sequence ID" value="SNQ49962.1"/>
    <property type="molecule type" value="Genomic_DNA"/>
</dbReference>
<organism evidence="2 3">
    <name type="scientific">Frankia canadensis</name>
    <dbReference type="NCBI Taxonomy" id="1836972"/>
    <lineage>
        <taxon>Bacteria</taxon>
        <taxon>Bacillati</taxon>
        <taxon>Actinomycetota</taxon>
        <taxon>Actinomycetes</taxon>
        <taxon>Frankiales</taxon>
        <taxon>Frankiaceae</taxon>
        <taxon>Frankia</taxon>
    </lineage>
</organism>
<dbReference type="Pfam" id="PF17765">
    <property type="entry name" value="MLTR_LBD"/>
    <property type="match status" value="1"/>
</dbReference>
<dbReference type="SUPFAM" id="SSF47413">
    <property type="entry name" value="lambda repressor-like DNA-binding domains"/>
    <property type="match status" value="1"/>
</dbReference>
<dbReference type="AlphaFoldDB" id="A0A2I2KWD2"/>
<protein>
    <submittedName>
        <fullName evidence="2">Transcriptional regulator, XRE family</fullName>
    </submittedName>
</protein>
<dbReference type="GO" id="GO:0003677">
    <property type="term" value="F:DNA binding"/>
    <property type="evidence" value="ECO:0007669"/>
    <property type="project" value="InterPro"/>
</dbReference>
<evidence type="ECO:0000313" key="3">
    <source>
        <dbReference type="Proteomes" id="UP000234331"/>
    </source>
</evidence>
<reference evidence="2 3" key="1">
    <citation type="submission" date="2017-06" db="EMBL/GenBank/DDBJ databases">
        <authorList>
            <person name="Kim H.J."/>
            <person name="Triplett B.A."/>
        </authorList>
    </citation>
    <scope>NUCLEOTIDE SEQUENCE [LARGE SCALE GENOMIC DNA]</scope>
    <source>
        <strain evidence="2">FRACA_ARgP5</strain>
    </source>
</reference>
<dbReference type="SMART" id="SM00530">
    <property type="entry name" value="HTH_XRE"/>
    <property type="match status" value="1"/>
</dbReference>
<dbReference type="PROSITE" id="PS50943">
    <property type="entry name" value="HTH_CROC1"/>
    <property type="match status" value="1"/>
</dbReference>
<dbReference type="PANTHER" id="PTHR35010">
    <property type="entry name" value="BLL4672 PROTEIN-RELATED"/>
    <property type="match status" value="1"/>
</dbReference>
<dbReference type="Proteomes" id="UP000234331">
    <property type="component" value="Unassembled WGS sequence"/>
</dbReference>
<evidence type="ECO:0000259" key="1">
    <source>
        <dbReference type="PROSITE" id="PS50943"/>
    </source>
</evidence>
<dbReference type="Pfam" id="PF13560">
    <property type="entry name" value="HTH_31"/>
    <property type="match status" value="1"/>
</dbReference>
<dbReference type="InterPro" id="IPR041413">
    <property type="entry name" value="MLTR_LBD"/>
</dbReference>